<gene>
    <name evidence="2" type="ORF">OSB1V03_LOCUS13014</name>
</gene>
<reference evidence="2" key="1">
    <citation type="submission" date="2020-11" db="EMBL/GenBank/DDBJ databases">
        <authorList>
            <person name="Tran Van P."/>
        </authorList>
    </citation>
    <scope>NUCLEOTIDE SEQUENCE</scope>
</reference>
<dbReference type="Proteomes" id="UP000759131">
    <property type="component" value="Unassembled WGS sequence"/>
</dbReference>
<dbReference type="PANTHER" id="PTHR23088:SF27">
    <property type="entry name" value="DEAMINATED GLUTATHIONE AMIDASE"/>
    <property type="match status" value="1"/>
</dbReference>
<dbReference type="PROSITE" id="PS50263">
    <property type="entry name" value="CN_HYDROLASE"/>
    <property type="match status" value="1"/>
</dbReference>
<organism evidence="2">
    <name type="scientific">Medioppia subpectinata</name>
    <dbReference type="NCBI Taxonomy" id="1979941"/>
    <lineage>
        <taxon>Eukaryota</taxon>
        <taxon>Metazoa</taxon>
        <taxon>Ecdysozoa</taxon>
        <taxon>Arthropoda</taxon>
        <taxon>Chelicerata</taxon>
        <taxon>Arachnida</taxon>
        <taxon>Acari</taxon>
        <taxon>Acariformes</taxon>
        <taxon>Sarcoptiformes</taxon>
        <taxon>Oribatida</taxon>
        <taxon>Brachypylina</taxon>
        <taxon>Oppioidea</taxon>
        <taxon>Oppiidae</taxon>
        <taxon>Medioppia</taxon>
    </lineage>
</organism>
<dbReference type="InterPro" id="IPR003010">
    <property type="entry name" value="C-N_Hydrolase"/>
</dbReference>
<evidence type="ECO:0000313" key="2">
    <source>
        <dbReference type="EMBL" id="CAD7632612.1"/>
    </source>
</evidence>
<evidence type="ECO:0000313" key="3">
    <source>
        <dbReference type="Proteomes" id="UP000759131"/>
    </source>
</evidence>
<protein>
    <recommendedName>
        <fullName evidence="1">CN hydrolase domain-containing protein</fullName>
    </recommendedName>
</protein>
<feature type="non-terminal residue" evidence="2">
    <location>
        <position position="190"/>
    </location>
</feature>
<sequence>MSSEDSGSQNGSTALIGVCQLNCNEDKERNFTAAQKLIRKASSLGCELVFLPECFDMICGTQKQIMANTEPIDGPLITRYKELAKEANVWLSLGGLHEKKTHSDDGKALNAHLIIDNKGSVVSVYRKVHLFNLEIPGVVRLVESEFSTAGDRVVPPVPTPVGNIGLGICYDIRFAEFAISLAKSGADILT</sequence>
<dbReference type="Gene3D" id="3.60.110.10">
    <property type="entry name" value="Carbon-nitrogen hydrolase"/>
    <property type="match status" value="1"/>
</dbReference>
<accession>A0A7R9Q545</accession>
<proteinExistence type="predicted"/>
<dbReference type="PANTHER" id="PTHR23088">
    <property type="entry name" value="NITRILASE-RELATED"/>
    <property type="match status" value="1"/>
</dbReference>
<keyword evidence="3" id="KW-1185">Reference proteome</keyword>
<dbReference type="Pfam" id="PF00795">
    <property type="entry name" value="CN_hydrolase"/>
    <property type="match status" value="1"/>
</dbReference>
<dbReference type="InterPro" id="IPR036526">
    <property type="entry name" value="C-N_Hydrolase_sf"/>
</dbReference>
<evidence type="ECO:0000259" key="1">
    <source>
        <dbReference type="PROSITE" id="PS50263"/>
    </source>
</evidence>
<dbReference type="OrthoDB" id="680339at2759"/>
<dbReference type="EMBL" id="CAJPIZ010011271">
    <property type="protein sequence ID" value="CAG2113042.1"/>
    <property type="molecule type" value="Genomic_DNA"/>
</dbReference>
<dbReference type="AlphaFoldDB" id="A0A7R9Q545"/>
<feature type="domain" description="CN hydrolase" evidence="1">
    <location>
        <begin position="14"/>
        <end position="190"/>
    </location>
</feature>
<name>A0A7R9Q545_9ACAR</name>
<dbReference type="EMBL" id="OC865846">
    <property type="protein sequence ID" value="CAD7632612.1"/>
    <property type="molecule type" value="Genomic_DNA"/>
</dbReference>
<dbReference type="SUPFAM" id="SSF56317">
    <property type="entry name" value="Carbon-nitrogen hydrolase"/>
    <property type="match status" value="1"/>
</dbReference>